<evidence type="ECO:0000259" key="3">
    <source>
        <dbReference type="Pfam" id="PF12509"/>
    </source>
</evidence>
<dbReference type="PANTHER" id="PTHR16207">
    <property type="entry name" value="SET DOMAIN-CONTAINING PROTEIN"/>
    <property type="match status" value="1"/>
</dbReference>
<dbReference type="Pfam" id="PF24630">
    <property type="entry name" value="PIN_TASOR"/>
    <property type="match status" value="1"/>
</dbReference>
<feature type="compositionally biased region" description="Polar residues" evidence="2">
    <location>
        <begin position="902"/>
        <end position="922"/>
    </location>
</feature>
<proteinExistence type="inferred from homology"/>
<dbReference type="GO" id="GO:0045814">
    <property type="term" value="P:negative regulation of gene expression, epigenetic"/>
    <property type="evidence" value="ECO:0007669"/>
    <property type="project" value="InterPro"/>
</dbReference>
<feature type="compositionally biased region" description="Low complexity" evidence="2">
    <location>
        <begin position="2097"/>
        <end position="2106"/>
    </location>
</feature>
<reference evidence="6" key="2">
    <citation type="submission" date="2025-09" db="UniProtKB">
        <authorList>
            <consortium name="Ensembl"/>
        </authorList>
    </citation>
    <scope>IDENTIFICATION</scope>
</reference>
<name>A0A3Q2FPL3_CYPVA</name>
<keyword evidence="7" id="KW-1185">Reference proteome</keyword>
<feature type="region of interest" description="Disordered" evidence="2">
    <location>
        <begin position="1471"/>
        <end position="1506"/>
    </location>
</feature>
<dbReference type="PANTHER" id="PTHR16207:SF10">
    <property type="entry name" value="PROTEIN TASOR 2"/>
    <property type="match status" value="1"/>
</dbReference>
<dbReference type="RefSeq" id="XP_015246499.1">
    <property type="nucleotide sequence ID" value="XM_015391013.1"/>
</dbReference>
<dbReference type="GO" id="GO:0005654">
    <property type="term" value="C:nucleoplasm"/>
    <property type="evidence" value="ECO:0007669"/>
    <property type="project" value="TreeGrafter"/>
</dbReference>
<feature type="compositionally biased region" description="Basic and acidic residues" evidence="2">
    <location>
        <begin position="605"/>
        <end position="614"/>
    </location>
</feature>
<reference evidence="6" key="1">
    <citation type="submission" date="2025-08" db="UniProtKB">
        <authorList>
            <consortium name="Ensembl"/>
        </authorList>
    </citation>
    <scope>IDENTIFICATION</scope>
</reference>
<dbReference type="Ensembl" id="ENSCVAT00000003247.1">
    <property type="protein sequence ID" value="ENSCVAP00000007470.1"/>
    <property type="gene ID" value="ENSCVAG00000000260.1"/>
</dbReference>
<dbReference type="CTD" id="54906"/>
<comment type="similarity">
    <text evidence="1">Belongs to the TASOR family.</text>
</comment>
<evidence type="ECO:0000259" key="5">
    <source>
        <dbReference type="Pfam" id="PF24630"/>
    </source>
</evidence>
<feature type="region of interest" description="Disordered" evidence="2">
    <location>
        <begin position="1701"/>
        <end position="1738"/>
    </location>
</feature>
<dbReference type="GeneTree" id="ENSGT00530000063735"/>
<dbReference type="InterPro" id="IPR056242">
    <property type="entry name" value="PIN_TASOR"/>
</dbReference>
<dbReference type="OrthoDB" id="5960959at2759"/>
<feature type="region of interest" description="Disordered" evidence="2">
    <location>
        <begin position="539"/>
        <end position="560"/>
    </location>
</feature>
<evidence type="ECO:0000256" key="1">
    <source>
        <dbReference type="ARBA" id="ARBA00008058"/>
    </source>
</evidence>
<dbReference type="GeneID" id="107095052"/>
<dbReference type="InterPro" id="IPR056243">
    <property type="entry name" value="TASOR_ab_dom"/>
</dbReference>
<evidence type="ECO:0000313" key="7">
    <source>
        <dbReference type="Proteomes" id="UP000265020"/>
    </source>
</evidence>
<feature type="domain" description="TASOR alpha/beta" evidence="4">
    <location>
        <begin position="2486"/>
        <end position="2579"/>
    </location>
</feature>
<dbReference type="Pfam" id="PF23314">
    <property type="entry name" value="TASOR_alpha-beta"/>
    <property type="match status" value="1"/>
</dbReference>
<feature type="region of interest" description="Disordered" evidence="2">
    <location>
        <begin position="2253"/>
        <end position="2272"/>
    </location>
</feature>
<dbReference type="STRING" id="28743.ENSCVAP00000007470"/>
<feature type="region of interest" description="Disordered" evidence="2">
    <location>
        <begin position="603"/>
        <end position="626"/>
    </location>
</feature>
<dbReference type="Pfam" id="PF12509">
    <property type="entry name" value="DUF3715"/>
    <property type="match status" value="1"/>
</dbReference>
<dbReference type="Proteomes" id="UP000265020">
    <property type="component" value="Unassembled WGS sequence"/>
</dbReference>
<dbReference type="KEGG" id="cvg:107095052"/>
<evidence type="ECO:0000313" key="6">
    <source>
        <dbReference type="Ensembl" id="ENSCVAP00000007470.1"/>
    </source>
</evidence>
<feature type="region of interest" description="Disordered" evidence="2">
    <location>
        <begin position="735"/>
        <end position="758"/>
    </location>
</feature>
<feature type="region of interest" description="Disordered" evidence="2">
    <location>
        <begin position="689"/>
        <end position="711"/>
    </location>
</feature>
<feature type="compositionally biased region" description="Basic and acidic residues" evidence="2">
    <location>
        <begin position="2261"/>
        <end position="2272"/>
    </location>
</feature>
<sequence>MESRNGGASSEGILIPVCESSELFQTSILAPLQSAYLYEESKHFFRYKSAVLVKNPDLEEKYHAFRAGKRTAGYSEEDLQETFGFLLFDDGSKANAVGKSGVISGNGSCTTLGDPAKGVYISMFSDCLDLNRWYHGKSGYIAIIKLTKGKVKNVAENYTQNFTEPSVGFDCHVSDQLPSVSAKTSSFLAFERTQFYIYELLNDGSGGTSRCPSAACPFAIVSFSYMDTKASHIPQEKSELKKQVCHYLTWRGQLQIESQFYHVDLRSNVMAFIPAQLPPVIKVNQAISMSDLRILLPRAAFETSFTEEVFLEGFYCDLCEFVSSEAKEANSFALLLSKMKEKDLALCIPLHDGGFLILMHSSHFLRYDDAESTSAEVMNGLFVFPDSRVVRRDTKFRGKSTSLSNEILGVLPVLSYAEGEAEKACLGPNDELCEVFAQHMQSYATLINPGFSLSSSRPSRELSIFPDQYDVADAHKHLYSSPEWNDRTWQTFKSYLNKPASFQLPIAKVSEILASGQEERREDLDDCVYICLSSPEAVPTSPVSMEAQDHFSDEQSQDDIKTSMDVDLPSTELQVAPTQFSRMSDILQSENGTKDYIKCTSVTEQMDKSDDPKAQDPLSPSTTEDLPAELIVSLTSAEPSVPDKDSEAKHTDFHFSGLSTITKLQTAEVNSAIEESDKTKNCLDLSMVTKHQTSTKRRRRRRRRGLTKKKVHKTSVKTESLNTVVSSVEVEHLNHKTEEQNEQLNLPQLSPTKPKWKRPYKRKRVFGTLSSKNKKLKSAKVQSAKDAKKILDAGPESLKSPIILGLQALPLRKKTVRWDIKPVTSECGRILHPFGSVDFVNQMKSMQCAAKDKCLDKLSNDIPVMVPDSAVMNKQLGTASLMATDISTPTSDDGGQIPLPPTTCTASPRNADTNSLSSTTVESKLPGNISPTKIFAKGDLLLSKLKSVLSSRKRELGLIRERQKTECVDQESEPCLKKTKVDSDKETIEDNITPQSDSVSKMASVDPGFAYYLGLTPKENVKNEKAEHTFLEKQQQIIQKPPSFIPTRGRIKTLKRLQGISAETVKKKWWLHFQTPASFTSEKKINDCTSDNTVRKTVKEKMKSDCTSTDALNLLADLALSNDKILPQPNQALESPPKESMKISDLSEGLSSAGQESVLHSLLRNPAARTTPPLESPTTCSLVADNELVALISLDHAYSLPPSSSLLLDLPGTPFQVPPLSGSTRLLNHHHTKYGDGLKTLHVPVNMEDTGENIKTSEYLSKQKERFKTSRTFVMKENTIQVTRKWQENYNFNLDSRFTSDPKDKAVIRALHGPWDFFIQDTTEEVRLIFHMWIGLFYSRSTERFFQVDPSFMPPCSEKSGPLKITSGTSLGQTQPEPEINSIATLAETPNQGVSEMLDLSKPESSDSVTESEILDLSVKKLEAKPVPWSNLQPAADQQEKETIQLNKVMPLVGEISGDKKNVEMKCEATETQEKSLLSDHDKKPKSDETFVSLEPEPDRATFGIGPVSYESNKDVVSEKNGIENREATVKCLHKEDELCSPTPALDKKENSNTGDSNVMGTDVCADVKLKAKESCQKGNYPCQDGNETPLDMINTCDTNVNEELDTVCNGDVKEKQSSEQSLEKADSLGENMDFCTKLTTEELDNEDKCLRKDGDNEEESCSSAADIDRDLRNPLLPKLCDGFIQQGYISEISRIQMDERLPSSDSTGEAPLSGNPTVLEDESPTLDTPSEPAPKFQDTTLQDISKRDCQKLVLPISNESSLSFKDSFTIPCLPQEKDGIESKNKASDLNSCTSSNECKSQESNLACKEGNISNALLELQVSQSKPEIKDVSKVDGEQTENTYSIEETNDLSKSLNLCITKDGAGLNVSPQDVVEEIEDQEPIPLISTVSISAADMNGFYRRSPTPTIDENPHEIGFFSNPSSSTGVTSDGEDNHNIIGNSKSSMEEMALEEKLQASAGDTNPKTSAHLSSDVKKRTLRVLKSINEFLSTSNHVNSKKSVAPSLGSRNKQIKDKKTKLGSTCILQTQTKKQSDLHKTFVKSKSKDVPGLKRPQLKKHFSTSSDRFKIADEKTQIGPDFHLEKASISKGLRKEKMKSQSNSSSSSKHPAIAVKPAKNEEHLQHWLSKGMNIKTTSQSKQASDCVTTYLLAPSMILMETETFKQNLDGVVSKSVHESYSKTTWLENSSCSKSNIDGTFAPLDPHHHSRTFSKLHPISSPSDVLCNKSGKTLTQGLGNGHIVNGTGEDVIELVNRGESSNKPLTRDKNDALSEDDHSSLTSVQCTIFNSGEKGASSFIEQISQRCLQNDLTQASMEQECLIYSEQMKNLIKNKKETLCQLDTNNTSTSCTSPLTVSFSNLEELDDSMEDLDTPFVKQKIKVDISDTKNRRASKEEGKAVCSPSRELSNPMEHVGVSTMTAECARLYEAKMQDVCSAKKVPLRLKSKKGHQGDTRTDSSNHFDFCDQMKRDLDDTFRSNLNAVVKKSCKTKYRFYILVTSDDVFFEETRDQLEAEGHSAVQPSEFFLEDSSSSLLIILRNEDIADHICKVPHLLKLKLTPGVLFAGIDEPDDVINLTHQELFTRAGFVMVDRAVLEPLSICNMKEISKNLQELSKTGKWKWMLHYRDSRRLKENARMSEEANMKKLFMYWCQDAGILEVLPYHECDQMTKDQPDYLACLRRLQVQHISSRLTVFITDATTDGAFEENGILTMTLNAFLTKSPSEILSQN</sequence>
<accession>A0A3Q2FPL3</accession>
<organism evidence="6 7">
    <name type="scientific">Cyprinodon variegatus</name>
    <name type="common">Sheepshead minnow</name>
    <dbReference type="NCBI Taxonomy" id="28743"/>
    <lineage>
        <taxon>Eukaryota</taxon>
        <taxon>Metazoa</taxon>
        <taxon>Chordata</taxon>
        <taxon>Craniata</taxon>
        <taxon>Vertebrata</taxon>
        <taxon>Euteleostomi</taxon>
        <taxon>Actinopterygii</taxon>
        <taxon>Neopterygii</taxon>
        <taxon>Teleostei</taxon>
        <taxon>Neoteleostei</taxon>
        <taxon>Acanthomorphata</taxon>
        <taxon>Ovalentaria</taxon>
        <taxon>Atherinomorphae</taxon>
        <taxon>Cyprinodontiformes</taxon>
        <taxon>Cyprinodontidae</taxon>
        <taxon>Cyprinodon</taxon>
    </lineage>
</organism>
<feature type="compositionally biased region" description="Basic and acidic residues" evidence="2">
    <location>
        <begin position="547"/>
        <end position="560"/>
    </location>
</feature>
<feature type="region of interest" description="Disordered" evidence="2">
    <location>
        <begin position="889"/>
        <end position="923"/>
    </location>
</feature>
<dbReference type="InterPro" id="IPR046432">
    <property type="entry name" value="TASOR"/>
</dbReference>
<feature type="compositionally biased region" description="Basic residues" evidence="2">
    <location>
        <begin position="693"/>
        <end position="711"/>
    </location>
</feature>
<feature type="region of interest" description="Disordered" evidence="2">
    <location>
        <begin position="2080"/>
        <end position="2113"/>
    </location>
</feature>
<feature type="compositionally biased region" description="Basic and acidic residues" evidence="2">
    <location>
        <begin position="1471"/>
        <end position="1489"/>
    </location>
</feature>
<dbReference type="InterPro" id="IPR022188">
    <property type="entry name" value="TASOR_DUF3715"/>
</dbReference>
<protein>
    <submittedName>
        <fullName evidence="6">Transcription activation suppressor family member 2</fullName>
    </submittedName>
</protein>
<feature type="domain" description="TASOR pseudo-PARP" evidence="3">
    <location>
        <begin position="69"/>
        <end position="217"/>
    </location>
</feature>
<evidence type="ECO:0000259" key="4">
    <source>
        <dbReference type="Pfam" id="PF23314"/>
    </source>
</evidence>
<feature type="compositionally biased region" description="Basic and acidic residues" evidence="2">
    <location>
        <begin position="2080"/>
        <end position="2096"/>
    </location>
</feature>
<feature type="domain" description="TASOR PIN" evidence="5">
    <location>
        <begin position="2583"/>
        <end position="2719"/>
    </location>
</feature>
<evidence type="ECO:0000256" key="2">
    <source>
        <dbReference type="SAM" id="MobiDB-lite"/>
    </source>
</evidence>